<dbReference type="Gene3D" id="3.10.20.230">
    <property type="entry name" value="Doublecortin domain"/>
    <property type="match status" value="1"/>
</dbReference>
<dbReference type="PROSITE" id="PS50309">
    <property type="entry name" value="DC"/>
    <property type="match status" value="1"/>
</dbReference>
<name>A0A5K4F3E8_SCHMA</name>
<dbReference type="STRING" id="6183.A0A5K4F3E8"/>
<dbReference type="SMART" id="SM00537">
    <property type="entry name" value="DCX"/>
    <property type="match status" value="1"/>
</dbReference>
<dbReference type="Proteomes" id="UP000008854">
    <property type="component" value="Unassembled WGS sequence"/>
</dbReference>
<reference evidence="2" key="1">
    <citation type="journal article" date="2012" name="PLoS Negl. Trop. Dis.">
        <title>A systematically improved high quality genome and transcriptome of the human blood fluke Schistosoma mansoni.</title>
        <authorList>
            <person name="Protasio A.V."/>
            <person name="Tsai I.J."/>
            <person name="Babbage A."/>
            <person name="Nichol S."/>
            <person name="Hunt M."/>
            <person name="Aslett M.A."/>
            <person name="De Silva N."/>
            <person name="Velarde G.S."/>
            <person name="Anderson T.J."/>
            <person name="Clark R.C."/>
            <person name="Davidson C."/>
            <person name="Dillon G.P."/>
            <person name="Holroyd N.E."/>
            <person name="LoVerde P.T."/>
            <person name="Lloyd C."/>
            <person name="McQuillan J."/>
            <person name="Oliveira G."/>
            <person name="Otto T.D."/>
            <person name="Parker-Manuel S.J."/>
            <person name="Quail M.A."/>
            <person name="Wilson R.A."/>
            <person name="Zerlotini A."/>
            <person name="Dunne D.W."/>
            <person name="Berriman M."/>
        </authorList>
    </citation>
    <scope>NUCLEOTIDE SEQUENCE [LARGE SCALE GENOMIC DNA]</scope>
    <source>
        <strain evidence="2">Puerto Rican</strain>
    </source>
</reference>
<accession>A0A5K4F3E8</accession>
<dbReference type="InterPro" id="IPR003533">
    <property type="entry name" value="Doublecortin_dom"/>
</dbReference>
<proteinExistence type="predicted"/>
<dbReference type="AlphaFoldDB" id="A0A5K4F3E8"/>
<dbReference type="InParanoid" id="A0A5K4F3E8"/>
<sequence length="225" mass="26352">MEQVRKQLGQYVPAIRCIVSPNTGTKIQNVCDIMENHRYVAVPRGEALKLLDYHKADEKSRYASNHHTSSELFEKYWRRRHIRLKSQVGRLSDGFRRNVKVIYVYRNGDTFTPAIRVHLRPIQAMDFELIMRAIEDCVILPYGKAVRRLYTLGGELVKSPEMVKDHHFYVAAGSETFLSRDYGQPLPRLITASRKPTHIYANVHFINDIPDECYTHRGQHHYYHD</sequence>
<dbReference type="GO" id="GO:0005815">
    <property type="term" value="C:microtubule organizing center"/>
    <property type="evidence" value="ECO:0007669"/>
    <property type="project" value="TreeGrafter"/>
</dbReference>
<reference evidence="3" key="2">
    <citation type="submission" date="2019-11" db="UniProtKB">
        <authorList>
            <consortium name="WormBaseParasite"/>
        </authorList>
    </citation>
    <scope>IDENTIFICATION</scope>
    <source>
        <strain evidence="3">Puerto Rican</strain>
    </source>
</reference>
<keyword evidence="2" id="KW-1185">Reference proteome</keyword>
<evidence type="ECO:0000259" key="1">
    <source>
        <dbReference type="PROSITE" id="PS50309"/>
    </source>
</evidence>
<dbReference type="PANTHER" id="PTHR23004">
    <property type="entry name" value="DOUBLECORTIN DOMAIN CONTAINING 2"/>
    <property type="match status" value="1"/>
</dbReference>
<dbReference type="SUPFAM" id="SSF89837">
    <property type="entry name" value="Doublecortin (DC)"/>
    <property type="match status" value="2"/>
</dbReference>
<dbReference type="WBParaSite" id="Smp_303330.1">
    <property type="protein sequence ID" value="Smp_303330.1"/>
    <property type="gene ID" value="Smp_303330"/>
</dbReference>
<dbReference type="GO" id="GO:0005874">
    <property type="term" value="C:microtubule"/>
    <property type="evidence" value="ECO:0007669"/>
    <property type="project" value="TreeGrafter"/>
</dbReference>
<protein>
    <submittedName>
        <fullName evidence="3">Doublecortin domain-containing protein</fullName>
    </submittedName>
</protein>
<dbReference type="Pfam" id="PF03607">
    <property type="entry name" value="DCX"/>
    <property type="match status" value="1"/>
</dbReference>
<evidence type="ECO:0000313" key="3">
    <source>
        <dbReference type="WBParaSite" id="Smp_303330.1"/>
    </source>
</evidence>
<dbReference type="GO" id="GO:0035556">
    <property type="term" value="P:intracellular signal transduction"/>
    <property type="evidence" value="ECO:0007669"/>
    <property type="project" value="InterPro"/>
</dbReference>
<dbReference type="PANTHER" id="PTHR23004:SF11">
    <property type="entry name" value="PROTEIN RPI-1"/>
    <property type="match status" value="1"/>
</dbReference>
<organism evidence="2 3">
    <name type="scientific">Schistosoma mansoni</name>
    <name type="common">Blood fluke</name>
    <dbReference type="NCBI Taxonomy" id="6183"/>
    <lineage>
        <taxon>Eukaryota</taxon>
        <taxon>Metazoa</taxon>
        <taxon>Spiralia</taxon>
        <taxon>Lophotrochozoa</taxon>
        <taxon>Platyhelminthes</taxon>
        <taxon>Trematoda</taxon>
        <taxon>Digenea</taxon>
        <taxon>Strigeidida</taxon>
        <taxon>Schistosomatoidea</taxon>
        <taxon>Schistosomatidae</taxon>
        <taxon>Schistosoma</taxon>
    </lineage>
</organism>
<dbReference type="InterPro" id="IPR036572">
    <property type="entry name" value="Doublecortin_dom_sf"/>
</dbReference>
<feature type="domain" description="Doublecortin" evidence="1">
    <location>
        <begin position="100"/>
        <end position="183"/>
    </location>
</feature>
<evidence type="ECO:0000313" key="2">
    <source>
        <dbReference type="Proteomes" id="UP000008854"/>
    </source>
</evidence>